<evidence type="ECO:0000256" key="3">
    <source>
        <dbReference type="SAM" id="Phobius"/>
    </source>
</evidence>
<dbReference type="InterPro" id="IPR041669">
    <property type="entry name" value="TetR_C_15"/>
</dbReference>
<dbReference type="PANTHER" id="PTHR30055">
    <property type="entry name" value="HTH-TYPE TRANSCRIPTIONAL REGULATOR RUTR"/>
    <property type="match status" value="1"/>
</dbReference>
<dbReference type="PROSITE" id="PS50977">
    <property type="entry name" value="HTH_TETR_2"/>
    <property type="match status" value="1"/>
</dbReference>
<keyword evidence="3" id="KW-0472">Membrane</keyword>
<comment type="caution">
    <text evidence="5">The sequence shown here is derived from an EMBL/GenBank/DDBJ whole genome shotgun (WGS) entry which is preliminary data.</text>
</comment>
<dbReference type="Gene3D" id="1.10.357.10">
    <property type="entry name" value="Tetracycline Repressor, domain 2"/>
    <property type="match status" value="1"/>
</dbReference>
<dbReference type="GO" id="GO:0000976">
    <property type="term" value="F:transcription cis-regulatory region binding"/>
    <property type="evidence" value="ECO:0007669"/>
    <property type="project" value="TreeGrafter"/>
</dbReference>
<evidence type="ECO:0000256" key="2">
    <source>
        <dbReference type="PROSITE-ProRule" id="PRU00335"/>
    </source>
</evidence>
<keyword evidence="6" id="KW-1185">Reference proteome</keyword>
<name>A0A8J6Y2N2_9CYAN</name>
<dbReference type="InterPro" id="IPR050109">
    <property type="entry name" value="HTH-type_TetR-like_transc_reg"/>
</dbReference>
<dbReference type="Pfam" id="PF17918">
    <property type="entry name" value="TetR_C_15"/>
    <property type="match status" value="1"/>
</dbReference>
<evidence type="ECO:0000259" key="4">
    <source>
        <dbReference type="PROSITE" id="PS50977"/>
    </source>
</evidence>
<dbReference type="PRINTS" id="PR00455">
    <property type="entry name" value="HTHTETR"/>
</dbReference>
<protein>
    <submittedName>
        <fullName evidence="5">TetR family transcriptional regulator</fullName>
    </submittedName>
</protein>
<keyword evidence="1 2" id="KW-0238">DNA-binding</keyword>
<dbReference type="PANTHER" id="PTHR30055:SF226">
    <property type="entry name" value="HTH-TYPE TRANSCRIPTIONAL REGULATOR PKSA"/>
    <property type="match status" value="1"/>
</dbReference>
<dbReference type="InterPro" id="IPR009057">
    <property type="entry name" value="Homeodomain-like_sf"/>
</dbReference>
<feature type="DNA-binding region" description="H-T-H motif" evidence="2">
    <location>
        <begin position="34"/>
        <end position="53"/>
    </location>
</feature>
<dbReference type="GO" id="GO:0003700">
    <property type="term" value="F:DNA-binding transcription factor activity"/>
    <property type="evidence" value="ECO:0007669"/>
    <property type="project" value="TreeGrafter"/>
</dbReference>
<evidence type="ECO:0000313" key="5">
    <source>
        <dbReference type="EMBL" id="MBD2778393.1"/>
    </source>
</evidence>
<organism evidence="5 6">
    <name type="scientific">Iningainema tapete BLCC-T55</name>
    <dbReference type="NCBI Taxonomy" id="2748662"/>
    <lineage>
        <taxon>Bacteria</taxon>
        <taxon>Bacillati</taxon>
        <taxon>Cyanobacteriota</taxon>
        <taxon>Cyanophyceae</taxon>
        <taxon>Nostocales</taxon>
        <taxon>Scytonemataceae</taxon>
        <taxon>Iningainema tapete</taxon>
    </lineage>
</organism>
<dbReference type="PROSITE" id="PS01081">
    <property type="entry name" value="HTH_TETR_1"/>
    <property type="match status" value="1"/>
</dbReference>
<proteinExistence type="predicted"/>
<keyword evidence="3" id="KW-1133">Transmembrane helix</keyword>
<gene>
    <name evidence="5" type="ORF">ICL16_41720</name>
</gene>
<accession>A0A8J6Y2N2</accession>
<dbReference type="SUPFAM" id="SSF46689">
    <property type="entry name" value="Homeodomain-like"/>
    <property type="match status" value="1"/>
</dbReference>
<dbReference type="Proteomes" id="UP000629098">
    <property type="component" value="Unassembled WGS sequence"/>
</dbReference>
<dbReference type="InterPro" id="IPR001647">
    <property type="entry name" value="HTH_TetR"/>
</dbReference>
<keyword evidence="3" id="KW-0812">Transmembrane</keyword>
<reference evidence="5" key="1">
    <citation type="submission" date="2020-09" db="EMBL/GenBank/DDBJ databases">
        <title>Iningainema tapete sp. nov. (Scytonemataceae, Cyanobacteria) from greenhouses in central Florida (USA) produces two types of nodularin with biosynthetic potential for microcystin-LR and anabaenopeptins.</title>
        <authorList>
            <person name="Berthold D.E."/>
            <person name="Lefler F.W."/>
            <person name="Huang I.-S."/>
            <person name="Abdulla H."/>
            <person name="Zimba P.V."/>
            <person name="Laughinghouse H.D. IV."/>
        </authorList>
    </citation>
    <scope>NUCLEOTIDE SEQUENCE</scope>
    <source>
        <strain evidence="5">BLCCT55</strain>
    </source>
</reference>
<feature type="transmembrane region" description="Helical" evidence="3">
    <location>
        <begin position="151"/>
        <end position="173"/>
    </location>
</feature>
<evidence type="ECO:0000256" key="1">
    <source>
        <dbReference type="ARBA" id="ARBA00023125"/>
    </source>
</evidence>
<feature type="domain" description="HTH tetR-type" evidence="4">
    <location>
        <begin position="11"/>
        <end position="71"/>
    </location>
</feature>
<evidence type="ECO:0000313" key="6">
    <source>
        <dbReference type="Proteomes" id="UP000629098"/>
    </source>
</evidence>
<dbReference type="EMBL" id="JACXAE010000126">
    <property type="protein sequence ID" value="MBD2778393.1"/>
    <property type="molecule type" value="Genomic_DNA"/>
</dbReference>
<dbReference type="AlphaFoldDB" id="A0A8J6Y2N2"/>
<dbReference type="InterPro" id="IPR023772">
    <property type="entry name" value="DNA-bd_HTH_TetR-type_CS"/>
</dbReference>
<sequence length="210" mass="23546">MRRQPQQARSQARVNQILDVAEQLFIELGYDATTTNAIAARAKVAIGSLYQFFPDKAAILKALAARYNEQLHQLFVALHTNEVVKLSLEAYVDLVIDAIDQFFRDHPGYYVIFMQLQEPIPELEAMEVATDAQLMQELATFLTRRNPGLELASYQAIALVIVKTVGTLLWLSLSQNQASGKQLVIETKRLTLSYLQSYFPDNASSNHAAS</sequence>
<dbReference type="Pfam" id="PF00440">
    <property type="entry name" value="TetR_N"/>
    <property type="match status" value="1"/>
</dbReference>